<evidence type="ECO:0000256" key="12">
    <source>
        <dbReference type="ARBA" id="ARBA00023136"/>
    </source>
</evidence>
<keyword evidence="9" id="KW-0653">Protein transport</keyword>
<evidence type="ECO:0000313" key="20">
    <source>
        <dbReference type="Proteomes" id="UP001501920"/>
    </source>
</evidence>
<dbReference type="Ensembl" id="ENSPNAT00000070423.1">
    <property type="protein sequence ID" value="ENSPNAP00000079138.1"/>
    <property type="gene ID" value="ENSPNAG00000012672.2"/>
</dbReference>
<dbReference type="GO" id="GO:0007601">
    <property type="term" value="P:visual perception"/>
    <property type="evidence" value="ECO:0007669"/>
    <property type="project" value="UniProtKB-KW"/>
</dbReference>
<evidence type="ECO:0000256" key="14">
    <source>
        <dbReference type="ARBA" id="ARBA00023273"/>
    </source>
</evidence>
<protein>
    <recommendedName>
        <fullName evidence="17">BBSome complex member BBS1</fullName>
    </recommendedName>
</protein>
<dbReference type="FunFam" id="2.130.10.10:FF:002248">
    <property type="entry name" value="Bardet-Biedl syndrome 1"/>
    <property type="match status" value="1"/>
</dbReference>
<dbReference type="InterPro" id="IPR011047">
    <property type="entry name" value="Quinoprotein_ADH-like_sf"/>
</dbReference>
<evidence type="ECO:0000256" key="2">
    <source>
        <dbReference type="ARBA" id="ARBA00004607"/>
    </source>
</evidence>
<dbReference type="AlphaFoldDB" id="A0AAR2LRC0"/>
<proteinExistence type="predicted"/>
<evidence type="ECO:0000256" key="15">
    <source>
        <dbReference type="ARBA" id="ARBA00023305"/>
    </source>
</evidence>
<reference evidence="19" key="3">
    <citation type="submission" date="2025-09" db="UniProtKB">
        <authorList>
            <consortium name="Ensembl"/>
        </authorList>
    </citation>
    <scope>IDENTIFICATION</scope>
</reference>
<evidence type="ECO:0000313" key="19">
    <source>
        <dbReference type="Ensembl" id="ENSPNAP00000079138.1"/>
    </source>
</evidence>
<comment type="subcellular location">
    <subcellularLocation>
        <location evidence="1">Cell projection</location>
        <location evidence="1">Cilium membrane</location>
    </subcellularLocation>
    <subcellularLocation>
        <location evidence="2">Cytoplasm</location>
        <location evidence="2">Cytoskeleton</location>
        <location evidence="2">Microtubule organizing center</location>
        <location evidence="2">Centrosome</location>
        <location evidence="2">Centriolar satellite</location>
    </subcellularLocation>
</comment>
<dbReference type="GeneTree" id="ENSGT00390000005232"/>
<evidence type="ECO:0000256" key="11">
    <source>
        <dbReference type="ARBA" id="ARBA00023069"/>
    </source>
</evidence>
<keyword evidence="3" id="KW-0813">Transport</keyword>
<evidence type="ECO:0000256" key="1">
    <source>
        <dbReference type="ARBA" id="ARBA00004309"/>
    </source>
</evidence>
<name>A0AAR2LRC0_PYGNA</name>
<keyword evidence="4" id="KW-1003">Cell membrane</keyword>
<keyword evidence="6" id="KW-0716">Sensory transduction</keyword>
<evidence type="ECO:0000256" key="13">
    <source>
        <dbReference type="ARBA" id="ARBA00023212"/>
    </source>
</evidence>
<accession>A0AAR2LRC0</accession>
<dbReference type="InterPro" id="IPR032728">
    <property type="entry name" value="BBS1_N"/>
</dbReference>
<dbReference type="GO" id="GO:0034451">
    <property type="term" value="C:centriolar satellite"/>
    <property type="evidence" value="ECO:0007669"/>
    <property type="project" value="UniProtKB-SubCell"/>
</dbReference>
<evidence type="ECO:0000256" key="4">
    <source>
        <dbReference type="ARBA" id="ARBA00022475"/>
    </source>
</evidence>
<evidence type="ECO:0000256" key="17">
    <source>
        <dbReference type="ARBA" id="ARBA00073721"/>
    </source>
</evidence>
<reference evidence="19 20" key="1">
    <citation type="submission" date="2020-10" db="EMBL/GenBank/DDBJ databases">
        <title>Pygocentrus nattereri (red-bellied piranha) genome, fPygNat1, primary haplotype.</title>
        <authorList>
            <person name="Myers G."/>
            <person name="Meyer A."/>
            <person name="Karagic N."/>
            <person name="Pippel M."/>
            <person name="Winkler S."/>
            <person name="Tracey A."/>
            <person name="Wood J."/>
            <person name="Formenti G."/>
            <person name="Howe K."/>
            <person name="Fedrigo O."/>
            <person name="Jarvis E.D."/>
        </authorList>
    </citation>
    <scope>NUCLEOTIDE SEQUENCE [LARGE SCALE GENOMIC DNA]</scope>
</reference>
<dbReference type="GO" id="GO:0060170">
    <property type="term" value="C:ciliary membrane"/>
    <property type="evidence" value="ECO:0007669"/>
    <property type="project" value="UniProtKB-SubCell"/>
</dbReference>
<dbReference type="GO" id="GO:0034464">
    <property type="term" value="C:BBSome"/>
    <property type="evidence" value="ECO:0007669"/>
    <property type="project" value="InterPro"/>
</dbReference>
<keyword evidence="12" id="KW-0472">Membrane</keyword>
<dbReference type="GO" id="GO:0005119">
    <property type="term" value="F:smoothened binding"/>
    <property type="evidence" value="ECO:0007669"/>
    <property type="project" value="TreeGrafter"/>
</dbReference>
<evidence type="ECO:0000256" key="9">
    <source>
        <dbReference type="ARBA" id="ARBA00022927"/>
    </source>
</evidence>
<keyword evidence="7" id="KW-0552">Olfaction</keyword>
<keyword evidence="8" id="KW-0970">Cilium biogenesis/degradation</keyword>
<dbReference type="PANTHER" id="PTHR20870:SF0">
    <property type="entry name" value="BARDET-BIEDL SYNDROME 1 PROTEIN"/>
    <property type="match status" value="1"/>
</dbReference>
<keyword evidence="5" id="KW-0963">Cytoplasm</keyword>
<evidence type="ECO:0000256" key="6">
    <source>
        <dbReference type="ARBA" id="ARBA00022606"/>
    </source>
</evidence>
<evidence type="ECO:0000256" key="7">
    <source>
        <dbReference type="ARBA" id="ARBA00022725"/>
    </source>
</evidence>
<evidence type="ECO:0000256" key="5">
    <source>
        <dbReference type="ARBA" id="ARBA00022490"/>
    </source>
</evidence>
<dbReference type="InterPro" id="IPR015943">
    <property type="entry name" value="WD40/YVTN_repeat-like_dom_sf"/>
</dbReference>
<dbReference type="GO" id="GO:0007608">
    <property type="term" value="P:sensory perception of smell"/>
    <property type="evidence" value="ECO:0007669"/>
    <property type="project" value="UniProtKB-KW"/>
</dbReference>
<evidence type="ECO:0000259" key="18">
    <source>
        <dbReference type="Pfam" id="PF14779"/>
    </source>
</evidence>
<dbReference type="GO" id="GO:0061512">
    <property type="term" value="P:protein localization to cilium"/>
    <property type="evidence" value="ECO:0007669"/>
    <property type="project" value="TreeGrafter"/>
</dbReference>
<feature type="domain" description="Bardet-Biedl syndrome 1 N-terminal" evidence="18">
    <location>
        <begin position="18"/>
        <end position="258"/>
    </location>
</feature>
<dbReference type="Proteomes" id="UP001501920">
    <property type="component" value="Chromosome 16"/>
</dbReference>
<dbReference type="GO" id="GO:0015031">
    <property type="term" value="P:protein transport"/>
    <property type="evidence" value="ECO:0007669"/>
    <property type="project" value="UniProtKB-KW"/>
</dbReference>
<evidence type="ECO:0000256" key="8">
    <source>
        <dbReference type="ARBA" id="ARBA00022794"/>
    </source>
</evidence>
<organism evidence="19 20">
    <name type="scientific">Pygocentrus nattereri</name>
    <name type="common">Red-bellied piranha</name>
    <dbReference type="NCBI Taxonomy" id="42514"/>
    <lineage>
        <taxon>Eukaryota</taxon>
        <taxon>Metazoa</taxon>
        <taxon>Chordata</taxon>
        <taxon>Craniata</taxon>
        <taxon>Vertebrata</taxon>
        <taxon>Euteleostomi</taxon>
        <taxon>Actinopterygii</taxon>
        <taxon>Neopterygii</taxon>
        <taxon>Teleostei</taxon>
        <taxon>Ostariophysi</taxon>
        <taxon>Characiformes</taxon>
        <taxon>Characoidei</taxon>
        <taxon>Pygocentrus</taxon>
    </lineage>
</organism>
<comment type="subunit">
    <text evidence="16">Part of BBSome complex, that contains BBS1, BBS2, BBS4, BBS5, BBS7, BBS8/TTC8, BBS9 and BBIP10. Interacts with the C-terminus of RAB3IP. Interacts with CCDC28B and ALDOB. Interacts with PKD1.</text>
</comment>
<dbReference type="SUPFAM" id="SSF50998">
    <property type="entry name" value="Quinoprotein alcohol dehydrogenase-like"/>
    <property type="match status" value="1"/>
</dbReference>
<evidence type="ECO:0000256" key="10">
    <source>
        <dbReference type="ARBA" id="ARBA00022990"/>
    </source>
</evidence>
<sequence>RSRSRYSVVYSAVSSSKWLDAHYDPVANLYTFSSCIALADLHGDGENKLVVGDLGTGASNMKLKVYRGTGLLSENTLLDLPTGLVSFLMDQHEPCTPAIAVASGPFIYIYKNLRPYFKFTLPTLEVNPLEQDVWSQAREDMIDPMTLKEMLEGIRFLMLEPQDMEAYVNLHKQQPIRRQTVITCIGTLKKNMADDDAVSCLVIGTESQEVYILDPEAFTILAKMSLPSVPTLMDVTGQFDVEFRITIACRNGNIYILRRDSPRPKYCIELSSHPVGLVRMGKNVVVGCAQETLHGYTQKGKKLWTTYLPAPVTTMAVLDLPTRGFQAVLVGLANCEVHVYRDKNLISTIKTPDLVTSICFGRYGREDGTLIMTTKGGGLIVKILKRTAVFDDKDSAPGPPIAQSIRLNVPKKTKLYVDQTMRERENAVAMHRAFQMDLSRMRLAAARAYVKALESSLTPMSASLTEPLKMNAVVSACLAELSHRHICGVPE</sequence>
<evidence type="ECO:0000256" key="16">
    <source>
        <dbReference type="ARBA" id="ARBA00062958"/>
    </source>
</evidence>
<keyword evidence="13" id="KW-0206">Cytoskeleton</keyword>
<keyword evidence="14" id="KW-0966">Cell projection</keyword>
<dbReference type="Pfam" id="PF14779">
    <property type="entry name" value="BBS1"/>
    <property type="match status" value="1"/>
</dbReference>
<dbReference type="PANTHER" id="PTHR20870">
    <property type="entry name" value="BARDET-BIEDL SYNDROME 1 PROTEIN"/>
    <property type="match status" value="1"/>
</dbReference>
<dbReference type="GO" id="GO:0001895">
    <property type="term" value="P:retina homeostasis"/>
    <property type="evidence" value="ECO:0007669"/>
    <property type="project" value="UniProtKB-ARBA"/>
</dbReference>
<dbReference type="Gene3D" id="2.130.10.10">
    <property type="entry name" value="YVTN repeat-like/Quinoprotein amine dehydrogenase"/>
    <property type="match status" value="1"/>
</dbReference>
<keyword evidence="20" id="KW-1185">Reference proteome</keyword>
<reference evidence="19" key="2">
    <citation type="submission" date="2025-08" db="UniProtKB">
        <authorList>
            <consortium name="Ensembl"/>
        </authorList>
    </citation>
    <scope>IDENTIFICATION</scope>
</reference>
<keyword evidence="15" id="KW-0844">Vision</keyword>
<evidence type="ECO:0000256" key="3">
    <source>
        <dbReference type="ARBA" id="ARBA00022448"/>
    </source>
</evidence>
<dbReference type="InterPro" id="IPR028784">
    <property type="entry name" value="BBS1"/>
</dbReference>
<dbReference type="GO" id="GO:0005930">
    <property type="term" value="C:axoneme"/>
    <property type="evidence" value="ECO:0007669"/>
    <property type="project" value="TreeGrafter"/>
</dbReference>
<keyword evidence="10" id="KW-0007">Acetylation</keyword>
<dbReference type="GO" id="GO:1905515">
    <property type="term" value="P:non-motile cilium assembly"/>
    <property type="evidence" value="ECO:0007669"/>
    <property type="project" value="InterPro"/>
</dbReference>
<keyword evidence="11" id="KW-0969">Cilium</keyword>
<dbReference type="GO" id="GO:0005113">
    <property type="term" value="F:patched binding"/>
    <property type="evidence" value="ECO:0007669"/>
    <property type="project" value="TreeGrafter"/>
</dbReference>